<organism evidence="2 3">
    <name type="scientific">Aplysia californica</name>
    <name type="common">California sea hare</name>
    <dbReference type="NCBI Taxonomy" id="6500"/>
    <lineage>
        <taxon>Eukaryota</taxon>
        <taxon>Metazoa</taxon>
        <taxon>Spiralia</taxon>
        <taxon>Lophotrochozoa</taxon>
        <taxon>Mollusca</taxon>
        <taxon>Gastropoda</taxon>
        <taxon>Heterobranchia</taxon>
        <taxon>Euthyneura</taxon>
        <taxon>Tectipleura</taxon>
        <taxon>Aplysiida</taxon>
        <taxon>Aplysioidea</taxon>
        <taxon>Aplysiidae</taxon>
        <taxon>Aplysia</taxon>
    </lineage>
</organism>
<keyword evidence="2" id="KW-1185">Reference proteome</keyword>
<proteinExistence type="predicted"/>
<accession>A0ABM0JLP0</accession>
<feature type="region of interest" description="Disordered" evidence="1">
    <location>
        <begin position="321"/>
        <end position="341"/>
    </location>
</feature>
<evidence type="ECO:0000313" key="3">
    <source>
        <dbReference type="RefSeq" id="XP_005096608.1"/>
    </source>
</evidence>
<reference evidence="3" key="1">
    <citation type="submission" date="2025-08" db="UniProtKB">
        <authorList>
            <consortium name="RefSeq"/>
        </authorList>
    </citation>
    <scope>IDENTIFICATION</scope>
</reference>
<gene>
    <name evidence="3" type="primary">LOC101856258</name>
</gene>
<sequence>MPSVGNSSVMEEFCEKGFLISMVRELSRVLSRRTHGQETIWNKIPSEWNEVEAGKWKNPTAAPKDSKETLRKKLDFLRKNINSEKLSDDQKDKLSLYSKGEINILLQRMKFEKDLKNISEVDTHLSHCEGEVIGSENLQMLEKLKDQCENIHKKIESIKKHQTLMSPKTDLGLSMRKVNKRKSAEISNPVCQSSKKKYPKVLLKPILPKSNMTCSDNVVSEVPPMPVTIYTVLCHPLEHIDLRAASTVSPSESTVNLCDKLHSDIQSNTKNSTSFSFDYLNENIHDTSPGYKSSSVGNSSHIQDHDHNLCHKDITSTWEKNKKKDHIETRPSTPDATDDGNFDCNTLEAQTSVSSFHSCESFDSGVDTDNGELIGFGQDVDVEDWFESFDLENIMKNPEECFENFDNFPG</sequence>
<dbReference type="GeneID" id="101856258"/>
<dbReference type="Proteomes" id="UP000694888">
    <property type="component" value="Unplaced"/>
</dbReference>
<protein>
    <submittedName>
        <fullName evidence="3">Uncharacterized protein LOC101856258</fullName>
    </submittedName>
</protein>
<evidence type="ECO:0000313" key="2">
    <source>
        <dbReference type="Proteomes" id="UP000694888"/>
    </source>
</evidence>
<evidence type="ECO:0000256" key="1">
    <source>
        <dbReference type="SAM" id="MobiDB-lite"/>
    </source>
</evidence>
<dbReference type="RefSeq" id="XP_005096608.1">
    <property type="nucleotide sequence ID" value="XM_005096551.3"/>
</dbReference>
<name>A0ABM0JLP0_APLCA</name>